<organism evidence="1 2">
    <name type="scientific">Postia placenta MAD-698-R-SB12</name>
    <dbReference type="NCBI Taxonomy" id="670580"/>
    <lineage>
        <taxon>Eukaryota</taxon>
        <taxon>Fungi</taxon>
        <taxon>Dikarya</taxon>
        <taxon>Basidiomycota</taxon>
        <taxon>Agaricomycotina</taxon>
        <taxon>Agaricomycetes</taxon>
        <taxon>Polyporales</taxon>
        <taxon>Adustoporiaceae</taxon>
        <taxon>Rhodonia</taxon>
    </lineage>
</organism>
<dbReference type="Proteomes" id="UP000194127">
    <property type="component" value="Unassembled WGS sequence"/>
</dbReference>
<evidence type="ECO:0000313" key="1">
    <source>
        <dbReference type="EMBL" id="OSX59900.1"/>
    </source>
</evidence>
<keyword evidence="2" id="KW-1185">Reference proteome</keyword>
<accession>A0A1X6MUG9</accession>
<dbReference type="GeneID" id="36331207"/>
<name>A0A1X6MUG9_9APHY</name>
<evidence type="ECO:0000313" key="2">
    <source>
        <dbReference type="Proteomes" id="UP000194127"/>
    </source>
</evidence>
<protein>
    <submittedName>
        <fullName evidence="1">Uncharacterized protein</fullName>
    </submittedName>
</protein>
<dbReference type="EMBL" id="KZ110601">
    <property type="protein sequence ID" value="OSX59900.1"/>
    <property type="molecule type" value="Genomic_DNA"/>
</dbReference>
<dbReference type="RefSeq" id="XP_024336694.1">
    <property type="nucleotide sequence ID" value="XM_024486258.1"/>
</dbReference>
<dbReference type="AlphaFoldDB" id="A0A1X6MUG9"/>
<gene>
    <name evidence="1" type="ORF">POSPLADRAFT_1149052</name>
</gene>
<dbReference type="OrthoDB" id="10269373at2759"/>
<proteinExistence type="predicted"/>
<sequence length="101" mass="11261">MTLGRLDIDGVYRMRQSTHVHLRDSASRYRHWQDWTFGKVDNIENPKKIILWDKVVQKLAAGVGSGAETAAGGRSEIGYQKRIGAELVAVCHCLRKPIATG</sequence>
<reference evidence="1 2" key="1">
    <citation type="submission" date="2017-04" db="EMBL/GenBank/DDBJ databases">
        <title>Genome Sequence of the Model Brown-Rot Fungus Postia placenta SB12.</title>
        <authorList>
            <consortium name="DOE Joint Genome Institute"/>
            <person name="Gaskell J."/>
            <person name="Kersten P."/>
            <person name="Larrondo L.F."/>
            <person name="Canessa P."/>
            <person name="Martinez D."/>
            <person name="Hibbett D."/>
            <person name="Schmoll M."/>
            <person name="Kubicek C.P."/>
            <person name="Martinez A.T."/>
            <person name="Yadav J."/>
            <person name="Master E."/>
            <person name="Magnuson J.K."/>
            <person name="James T."/>
            <person name="Yaver D."/>
            <person name="Berka R."/>
            <person name="Labutti K."/>
            <person name="Lipzen A."/>
            <person name="Aerts A."/>
            <person name="Barry K."/>
            <person name="Henrissat B."/>
            <person name="Blanchette R."/>
            <person name="Grigoriev I."/>
            <person name="Cullen D."/>
        </authorList>
    </citation>
    <scope>NUCLEOTIDE SEQUENCE [LARGE SCALE GENOMIC DNA]</scope>
    <source>
        <strain evidence="1 2">MAD-698-R-SB12</strain>
    </source>
</reference>